<accession>A0A1E7Z745</accession>
<keyword evidence="4" id="KW-1185">Reference proteome</keyword>
<proteinExistence type="predicted"/>
<protein>
    <submittedName>
        <fullName evidence="3">Formate dehydrogenase family accessory protein FdhD</fullName>
    </submittedName>
</protein>
<dbReference type="SUPFAM" id="SSF53927">
    <property type="entry name" value="Cytidine deaminase-like"/>
    <property type="match status" value="1"/>
</dbReference>
<evidence type="ECO:0000313" key="3">
    <source>
        <dbReference type="EMBL" id="OFC69330.1"/>
    </source>
</evidence>
<comment type="caution">
    <text evidence="3">The sequence shown here is derived from an EMBL/GenBank/DDBJ whole genome shotgun (WGS) entry which is preliminary data.</text>
</comment>
<sequence length="273" mass="30371">MAHLSRLNILHTTMTKSDSSSYDNNRLPFDDSLLVEEVPLAISVNDISLVVMMISPDDIEDFITGYFLTEQIIAAPIEIKDIRIERNETGIEANVSLTGRREHLLKSRRFARVNAGCGICNHTALEQAFPSINTHATWHHLPVCDFSTLRDAMDTHQEKARKTGALHAALFGVHNDIILGREDIGRHNALDKVIGAVRKRIDNPEEGYLVVTSRCGVELVQKAVIAGFTTLVSFSSPTSLAVSFARQHKLNLVFLPRNNQPVIFSQKVQQHGS</sequence>
<name>A0A1E7Z745_9ALTE</name>
<dbReference type="NCBIfam" id="TIGR00129">
    <property type="entry name" value="fdhD_narQ"/>
    <property type="match status" value="1"/>
</dbReference>
<dbReference type="GO" id="GO:0006777">
    <property type="term" value="P:Mo-molybdopterin cofactor biosynthetic process"/>
    <property type="evidence" value="ECO:0007669"/>
    <property type="project" value="UniProtKB-KW"/>
</dbReference>
<dbReference type="Gene3D" id="3.10.20.10">
    <property type="match status" value="1"/>
</dbReference>
<dbReference type="PANTHER" id="PTHR30592:SF1">
    <property type="entry name" value="SULFUR CARRIER PROTEIN FDHD"/>
    <property type="match status" value="1"/>
</dbReference>
<dbReference type="Gene3D" id="3.40.140.10">
    <property type="entry name" value="Cytidine Deaminase, domain 2"/>
    <property type="match status" value="1"/>
</dbReference>
<keyword evidence="2" id="KW-0501">Molybdenum cofactor biosynthesis</keyword>
<evidence type="ECO:0000313" key="4">
    <source>
        <dbReference type="Proteomes" id="UP000175691"/>
    </source>
</evidence>
<dbReference type="AlphaFoldDB" id="A0A1E7Z745"/>
<gene>
    <name evidence="3" type="ORF">BFC18_18075</name>
</gene>
<dbReference type="PANTHER" id="PTHR30592">
    <property type="entry name" value="FORMATE DEHYDROGENASE"/>
    <property type="match status" value="1"/>
</dbReference>
<dbReference type="InterPro" id="IPR016193">
    <property type="entry name" value="Cytidine_deaminase-like"/>
</dbReference>
<organism evidence="3 4">
    <name type="scientific">Alteromonas confluentis</name>
    <dbReference type="NCBI Taxonomy" id="1656094"/>
    <lineage>
        <taxon>Bacteria</taxon>
        <taxon>Pseudomonadati</taxon>
        <taxon>Pseudomonadota</taxon>
        <taxon>Gammaproteobacteria</taxon>
        <taxon>Alteromonadales</taxon>
        <taxon>Alteromonadaceae</taxon>
        <taxon>Alteromonas/Salinimonas group</taxon>
        <taxon>Alteromonas</taxon>
    </lineage>
</organism>
<dbReference type="STRING" id="1656094.BFC18_18075"/>
<reference evidence="3 4" key="1">
    <citation type="submission" date="2016-08" db="EMBL/GenBank/DDBJ databases">
        <authorList>
            <person name="Seilhamer J.J."/>
        </authorList>
    </citation>
    <scope>NUCLEOTIDE SEQUENCE [LARGE SCALE GENOMIC DNA]</scope>
    <source>
        <strain evidence="3 4">KCTC 42603</strain>
    </source>
</reference>
<evidence type="ECO:0000256" key="1">
    <source>
        <dbReference type="ARBA" id="ARBA00022490"/>
    </source>
</evidence>
<dbReference type="GO" id="GO:0016783">
    <property type="term" value="F:sulfurtransferase activity"/>
    <property type="evidence" value="ECO:0007669"/>
    <property type="project" value="InterPro"/>
</dbReference>
<dbReference type="Proteomes" id="UP000175691">
    <property type="component" value="Unassembled WGS sequence"/>
</dbReference>
<keyword evidence="1" id="KW-0963">Cytoplasm</keyword>
<dbReference type="OrthoDB" id="3197277at2"/>
<evidence type="ECO:0000256" key="2">
    <source>
        <dbReference type="ARBA" id="ARBA00023150"/>
    </source>
</evidence>
<dbReference type="Pfam" id="PF02634">
    <property type="entry name" value="FdhD-NarQ"/>
    <property type="match status" value="1"/>
</dbReference>
<dbReference type="EMBL" id="MDHN01000040">
    <property type="protein sequence ID" value="OFC69330.1"/>
    <property type="molecule type" value="Genomic_DNA"/>
</dbReference>
<dbReference type="PIRSF" id="PIRSF015626">
    <property type="entry name" value="FdhD"/>
    <property type="match status" value="1"/>
</dbReference>
<dbReference type="InterPro" id="IPR003786">
    <property type="entry name" value="FdhD"/>
</dbReference>